<evidence type="ECO:0000256" key="1">
    <source>
        <dbReference type="SAM" id="MobiDB-lite"/>
    </source>
</evidence>
<evidence type="ECO:0000313" key="3">
    <source>
        <dbReference type="Proteomes" id="UP000325313"/>
    </source>
</evidence>
<accession>A0A5B0SN98</accession>
<dbReference type="AlphaFoldDB" id="A0A5B0SN98"/>
<comment type="caution">
    <text evidence="2">The sequence shown here is derived from an EMBL/GenBank/DDBJ whole genome shotgun (WGS) entry which is preliminary data.</text>
</comment>
<sequence length="77" mass="8450">MSIVSSIPFQNSSCSPTPATSKSKAPNESISFSFISLVQGKGQWLIYLKEAPQKSPYAEFHGCPKHLQNTFPPAEYS</sequence>
<gene>
    <name evidence="2" type="ORF">PGTUg99_031726</name>
</gene>
<organism evidence="2 3">
    <name type="scientific">Puccinia graminis f. sp. tritici</name>
    <dbReference type="NCBI Taxonomy" id="56615"/>
    <lineage>
        <taxon>Eukaryota</taxon>
        <taxon>Fungi</taxon>
        <taxon>Dikarya</taxon>
        <taxon>Basidiomycota</taxon>
        <taxon>Pucciniomycotina</taxon>
        <taxon>Pucciniomycetes</taxon>
        <taxon>Pucciniales</taxon>
        <taxon>Pucciniaceae</taxon>
        <taxon>Puccinia</taxon>
    </lineage>
</organism>
<proteinExistence type="predicted"/>
<feature type="region of interest" description="Disordered" evidence="1">
    <location>
        <begin position="1"/>
        <end position="26"/>
    </location>
</feature>
<dbReference type="Proteomes" id="UP000325313">
    <property type="component" value="Unassembled WGS sequence"/>
</dbReference>
<protein>
    <submittedName>
        <fullName evidence="2">Uncharacterized protein</fullName>
    </submittedName>
</protein>
<name>A0A5B0SN98_PUCGR</name>
<dbReference type="EMBL" id="VDEP01000002">
    <property type="protein sequence ID" value="KAA1138623.1"/>
    <property type="molecule type" value="Genomic_DNA"/>
</dbReference>
<evidence type="ECO:0000313" key="2">
    <source>
        <dbReference type="EMBL" id="KAA1138623.1"/>
    </source>
</evidence>
<reference evidence="2 3" key="1">
    <citation type="submission" date="2019-05" db="EMBL/GenBank/DDBJ databases">
        <title>Emergence of the Ug99 lineage of the wheat stem rust pathogen through somatic hybridization.</title>
        <authorList>
            <person name="Li F."/>
            <person name="Upadhyaya N.M."/>
            <person name="Sperschneider J."/>
            <person name="Matny O."/>
            <person name="Nguyen-Phuc H."/>
            <person name="Mago R."/>
            <person name="Raley C."/>
            <person name="Miller M.E."/>
            <person name="Silverstein K.A.T."/>
            <person name="Henningsen E."/>
            <person name="Hirsch C.D."/>
            <person name="Visser B."/>
            <person name="Pretorius Z.A."/>
            <person name="Steffenson B.J."/>
            <person name="Schwessinger B."/>
            <person name="Dodds P.N."/>
            <person name="Figueroa M."/>
        </authorList>
    </citation>
    <scope>NUCLEOTIDE SEQUENCE [LARGE SCALE GENOMIC DNA]</scope>
    <source>
        <strain evidence="2 3">Ug99</strain>
    </source>
</reference>